<dbReference type="RefSeq" id="WP_367994060.1">
    <property type="nucleotide sequence ID" value="NZ_JBFPJR010000016.1"/>
</dbReference>
<dbReference type="SUPFAM" id="SSF55021">
    <property type="entry name" value="ACT-like"/>
    <property type="match status" value="1"/>
</dbReference>
<dbReference type="GO" id="GO:0016746">
    <property type="term" value="F:acyltransferase activity"/>
    <property type="evidence" value="ECO:0007669"/>
    <property type="project" value="UniProtKB-KW"/>
</dbReference>
<evidence type="ECO:0000313" key="2">
    <source>
        <dbReference type="EMBL" id="MEX0428092.1"/>
    </source>
</evidence>
<keyword evidence="2" id="KW-0808">Transferase</keyword>
<accession>A0ABV3SYS2</accession>
<dbReference type="SUPFAM" id="SSF55729">
    <property type="entry name" value="Acyl-CoA N-acyltransferases (Nat)"/>
    <property type="match status" value="1"/>
</dbReference>
<dbReference type="InterPro" id="IPR016181">
    <property type="entry name" value="Acyl_CoA_acyltransferase"/>
</dbReference>
<dbReference type="InterPro" id="IPR000182">
    <property type="entry name" value="GNAT_dom"/>
</dbReference>
<keyword evidence="2" id="KW-0012">Acyltransferase</keyword>
<dbReference type="InterPro" id="IPR045865">
    <property type="entry name" value="ACT-like_dom_sf"/>
</dbReference>
<evidence type="ECO:0000259" key="1">
    <source>
        <dbReference type="PROSITE" id="PS51186"/>
    </source>
</evidence>
<dbReference type="Pfam" id="PF00583">
    <property type="entry name" value="Acetyltransf_1"/>
    <property type="match status" value="1"/>
</dbReference>
<feature type="domain" description="N-acetyltransferase" evidence="1">
    <location>
        <begin position="144"/>
        <end position="300"/>
    </location>
</feature>
<evidence type="ECO:0000313" key="3">
    <source>
        <dbReference type="Proteomes" id="UP001556631"/>
    </source>
</evidence>
<keyword evidence="3" id="KW-1185">Reference proteome</keyword>
<dbReference type="Gene3D" id="3.40.630.30">
    <property type="match status" value="1"/>
</dbReference>
<dbReference type="EC" id="2.3.1.-" evidence="2"/>
<dbReference type="EMBL" id="JBFPJR010000016">
    <property type="protein sequence ID" value="MEX0428092.1"/>
    <property type="molecule type" value="Genomic_DNA"/>
</dbReference>
<dbReference type="Proteomes" id="UP001556631">
    <property type="component" value="Unassembled WGS sequence"/>
</dbReference>
<gene>
    <name evidence="2" type="ORF">AB3X52_10725</name>
</gene>
<proteinExistence type="predicted"/>
<reference evidence="2 3" key="1">
    <citation type="submission" date="2024-07" db="EMBL/GenBank/DDBJ databases">
        <authorList>
            <person name="Lee S."/>
            <person name="Kang M."/>
        </authorList>
    </citation>
    <scope>NUCLEOTIDE SEQUENCE [LARGE SCALE GENOMIC DNA]</scope>
    <source>
        <strain evidence="2 3">DS6</strain>
    </source>
</reference>
<organism evidence="2 3">
    <name type="scientific">Nocardioides eburneus</name>
    <dbReference type="NCBI Taxonomy" id="3231482"/>
    <lineage>
        <taxon>Bacteria</taxon>
        <taxon>Bacillati</taxon>
        <taxon>Actinomycetota</taxon>
        <taxon>Actinomycetes</taxon>
        <taxon>Propionibacteriales</taxon>
        <taxon>Nocardioidaceae</taxon>
        <taxon>Nocardioides</taxon>
    </lineage>
</organism>
<sequence>MLWRVRTTLPDRPGALAVLAQRCGAAGVNILALQIFPGLERVTDEVVLRTPPGWGEQEIVALLESSGGAGVVVQPCTEAALTDQPTRYVRAARTILERPMAFPEVVARLFDAEEEPSDPSVVHDTLEMVVGDVQVQVHRRAPFTDTERARGAALADVVDDVLRRSRESVALGARPPVRRLGGGTAPEYVVDGDTVTAVLDGVAVGLAQLRPAMTEGDAEVRPVVVRVDPPWQRRGIGTRLLVDAARLAHALGAAEVLLTARADNQAILPMVMATGMRGRIRMAADELTVRIPVRDLRPLTS</sequence>
<name>A0ABV3SYS2_9ACTN</name>
<protein>
    <submittedName>
        <fullName evidence="2">GNAT family N-acetyltransferase</fullName>
        <ecNumber evidence="2">2.3.1.-</ecNumber>
    </submittedName>
</protein>
<dbReference type="PROSITE" id="PS51186">
    <property type="entry name" value="GNAT"/>
    <property type="match status" value="1"/>
</dbReference>
<comment type="caution">
    <text evidence="2">The sequence shown here is derived from an EMBL/GenBank/DDBJ whole genome shotgun (WGS) entry which is preliminary data.</text>
</comment>